<evidence type="ECO:0000313" key="1">
    <source>
        <dbReference type="EMBL" id="MDT6978324.1"/>
    </source>
</evidence>
<protein>
    <submittedName>
        <fullName evidence="1">Uncharacterized protein</fullName>
    </submittedName>
</protein>
<gene>
    <name evidence="1" type="ORF">BFGS077_003638</name>
</gene>
<dbReference type="Proteomes" id="UP001258434">
    <property type="component" value="Unassembled WGS sequence"/>
</dbReference>
<sequence>MVVYVRFVFVFIFPPDAGAHRGGSSMTIYLSLVKATAER</sequence>
<evidence type="ECO:0000313" key="2">
    <source>
        <dbReference type="Proteomes" id="UP001258434"/>
    </source>
</evidence>
<reference evidence="1 2" key="2">
    <citation type="submission" date="2023-08" db="EMBL/GenBank/DDBJ databases">
        <authorList>
            <person name="Du M."/>
            <person name="Liu C."/>
            <person name="Liu S.-J."/>
        </authorList>
    </citation>
    <scope>NUCLEOTIDE SEQUENCE [LARGE SCALE GENOMIC DNA]</scope>
    <source>
        <strain evidence="1 2">GS077</strain>
    </source>
</reference>
<reference evidence="2" key="1">
    <citation type="submission" date="2023-07" db="EMBL/GenBank/DDBJ databases">
        <title>A gut symbiont ubiquitin homologue binds and inactivates peptidyl-prolyl isomerase to mediate the interbacterial arms race in the human gut.</title>
        <authorList>
            <person name="Jiang K."/>
            <person name="Li W."/>
            <person name="Tong M."/>
            <person name="Xu J."/>
            <person name="Chen Z."/>
            <person name="Yang Y."/>
            <person name="Zang Y."/>
            <person name="Jiao X."/>
            <person name="Liu C."/>
            <person name="Lim B."/>
            <person name="Jiang X."/>
            <person name="Wang J."/>
            <person name="Wu D."/>
            <person name="Wang M."/>
            <person name="Liu S.-J."/>
            <person name="Shao F."/>
            <person name="Gao X."/>
        </authorList>
    </citation>
    <scope>NUCLEOTIDE SEQUENCE [LARGE SCALE GENOMIC DNA]</scope>
    <source>
        <strain evidence="2">GS077</strain>
    </source>
</reference>
<accession>A0ABD5G1E0</accession>
<dbReference type="AlphaFoldDB" id="A0ABD5G1E0"/>
<comment type="caution">
    <text evidence="1">The sequence shown here is derived from an EMBL/GenBank/DDBJ whole genome shotgun (WGS) entry which is preliminary data.</text>
</comment>
<organism evidence="1 2">
    <name type="scientific">Bacteroides fragilis</name>
    <dbReference type="NCBI Taxonomy" id="817"/>
    <lineage>
        <taxon>Bacteria</taxon>
        <taxon>Pseudomonadati</taxon>
        <taxon>Bacteroidota</taxon>
        <taxon>Bacteroidia</taxon>
        <taxon>Bacteroidales</taxon>
        <taxon>Bacteroidaceae</taxon>
        <taxon>Bacteroides</taxon>
    </lineage>
</organism>
<name>A0ABD5G1E0_BACFG</name>
<proteinExistence type="predicted"/>
<dbReference type="EMBL" id="JAVFHL010000002">
    <property type="protein sequence ID" value="MDT6978324.1"/>
    <property type="molecule type" value="Genomic_DNA"/>
</dbReference>